<evidence type="ECO:0000313" key="3">
    <source>
        <dbReference type="WBParaSite" id="GPLIN_001131200"/>
    </source>
</evidence>
<feature type="compositionally biased region" description="Basic residues" evidence="1">
    <location>
        <begin position="1"/>
        <end position="12"/>
    </location>
</feature>
<accession>A0A183CEK7</accession>
<organism evidence="2 3">
    <name type="scientific">Globodera pallida</name>
    <name type="common">Potato cyst nematode worm</name>
    <name type="synonym">Heterodera pallida</name>
    <dbReference type="NCBI Taxonomy" id="36090"/>
    <lineage>
        <taxon>Eukaryota</taxon>
        <taxon>Metazoa</taxon>
        <taxon>Ecdysozoa</taxon>
        <taxon>Nematoda</taxon>
        <taxon>Chromadorea</taxon>
        <taxon>Rhabditida</taxon>
        <taxon>Tylenchina</taxon>
        <taxon>Tylenchomorpha</taxon>
        <taxon>Tylenchoidea</taxon>
        <taxon>Heteroderidae</taxon>
        <taxon>Heteroderinae</taxon>
        <taxon>Globodera</taxon>
    </lineage>
</organism>
<feature type="compositionally biased region" description="Basic and acidic residues" evidence="1">
    <location>
        <begin position="79"/>
        <end position="94"/>
    </location>
</feature>
<evidence type="ECO:0000313" key="2">
    <source>
        <dbReference type="Proteomes" id="UP000050741"/>
    </source>
</evidence>
<dbReference type="Proteomes" id="UP000050741">
    <property type="component" value="Unassembled WGS sequence"/>
</dbReference>
<feature type="region of interest" description="Disordered" evidence="1">
    <location>
        <begin position="1"/>
        <end position="33"/>
    </location>
</feature>
<sequence>MTHYAKRGGGIKRRGECSSDSGQSYGPAPNIGHAFSTTINYLTLTVNNTNYQIESGAGPDPAQTGSCAGPDPAQEDPESVEKSRHFKKHEKENANEGGQQIKENGRSFRFVLKGGCQRESVEKSRHFKKHEKENANEGGQQIKENGRSFRFVLKGGCQRVISQIQ</sequence>
<dbReference type="AlphaFoldDB" id="A0A183CEK7"/>
<dbReference type="WBParaSite" id="GPLIN_001131200">
    <property type="protein sequence ID" value="GPLIN_001131200"/>
    <property type="gene ID" value="GPLIN_001131200"/>
</dbReference>
<name>A0A183CEK7_GLOPA</name>
<evidence type="ECO:0000256" key="1">
    <source>
        <dbReference type="SAM" id="MobiDB-lite"/>
    </source>
</evidence>
<reference evidence="3" key="3">
    <citation type="submission" date="2016-06" db="UniProtKB">
        <authorList>
            <consortium name="WormBaseParasite"/>
        </authorList>
    </citation>
    <scope>IDENTIFICATION</scope>
</reference>
<reference evidence="2" key="2">
    <citation type="submission" date="2014-05" db="EMBL/GenBank/DDBJ databases">
        <title>The genome and life-stage specific transcriptomes of Globodera pallida elucidate key aspects of plant parasitism by a cyst nematode.</title>
        <authorList>
            <person name="Cotton J.A."/>
            <person name="Lilley C.J."/>
            <person name="Jones L.M."/>
            <person name="Kikuchi T."/>
            <person name="Reid A.J."/>
            <person name="Thorpe P."/>
            <person name="Tsai I.J."/>
            <person name="Beasley H."/>
            <person name="Blok V."/>
            <person name="Cock P.J.A."/>
            <person name="Van den Akker S.E."/>
            <person name="Holroyd N."/>
            <person name="Hunt M."/>
            <person name="Mantelin S."/>
            <person name="Naghra H."/>
            <person name="Pain A."/>
            <person name="Palomares-Rius J.E."/>
            <person name="Zarowiecki M."/>
            <person name="Berriman M."/>
            <person name="Jones J.T."/>
            <person name="Urwin P.E."/>
        </authorList>
    </citation>
    <scope>NUCLEOTIDE SEQUENCE [LARGE SCALE GENOMIC DNA]</scope>
    <source>
        <strain evidence="2">Lindley</strain>
    </source>
</reference>
<proteinExistence type="predicted"/>
<reference evidence="2" key="1">
    <citation type="submission" date="2013-12" db="EMBL/GenBank/DDBJ databases">
        <authorList>
            <person name="Aslett M."/>
        </authorList>
    </citation>
    <scope>NUCLEOTIDE SEQUENCE [LARGE SCALE GENOMIC DNA]</scope>
    <source>
        <strain evidence="2">Lindley</strain>
    </source>
</reference>
<keyword evidence="2" id="KW-1185">Reference proteome</keyword>
<feature type="region of interest" description="Disordered" evidence="1">
    <location>
        <begin position="121"/>
        <end position="143"/>
    </location>
</feature>
<feature type="compositionally biased region" description="Basic and acidic residues" evidence="1">
    <location>
        <begin position="121"/>
        <end position="135"/>
    </location>
</feature>
<protein>
    <submittedName>
        <fullName evidence="3">Uncharacterized protein</fullName>
    </submittedName>
</protein>
<feature type="region of interest" description="Disordered" evidence="1">
    <location>
        <begin position="51"/>
        <end position="104"/>
    </location>
</feature>